<evidence type="ECO:0000256" key="1">
    <source>
        <dbReference type="SAM" id="MobiDB-lite"/>
    </source>
</evidence>
<protein>
    <recommendedName>
        <fullName evidence="4">Transposase IS116/IS110/IS902 family protein</fullName>
    </recommendedName>
</protein>
<gene>
    <name evidence="2" type="ORF">GCM10009836_37010</name>
</gene>
<evidence type="ECO:0000313" key="3">
    <source>
        <dbReference type="Proteomes" id="UP001500449"/>
    </source>
</evidence>
<dbReference type="RefSeq" id="WP_344418259.1">
    <property type="nucleotide sequence ID" value="NZ_BAAAQK010000009.1"/>
</dbReference>
<feature type="compositionally biased region" description="Basic and acidic residues" evidence="1">
    <location>
        <begin position="16"/>
        <end position="27"/>
    </location>
</feature>
<dbReference type="EMBL" id="BAAAQK010000009">
    <property type="protein sequence ID" value="GAA1853510.1"/>
    <property type="molecule type" value="Genomic_DNA"/>
</dbReference>
<dbReference type="Proteomes" id="UP001500449">
    <property type="component" value="Unassembled WGS sequence"/>
</dbReference>
<evidence type="ECO:0000313" key="2">
    <source>
        <dbReference type="EMBL" id="GAA1853510.1"/>
    </source>
</evidence>
<organism evidence="2 3">
    <name type="scientific">Pseudonocardia ailaonensis</name>
    <dbReference type="NCBI Taxonomy" id="367279"/>
    <lineage>
        <taxon>Bacteria</taxon>
        <taxon>Bacillati</taxon>
        <taxon>Actinomycetota</taxon>
        <taxon>Actinomycetes</taxon>
        <taxon>Pseudonocardiales</taxon>
        <taxon>Pseudonocardiaceae</taxon>
        <taxon>Pseudonocardia</taxon>
    </lineage>
</organism>
<feature type="region of interest" description="Disordered" evidence="1">
    <location>
        <begin position="1"/>
        <end position="27"/>
    </location>
</feature>
<proteinExistence type="predicted"/>
<accession>A0ABN2N5E5</accession>
<name>A0ABN2N5E5_9PSEU</name>
<evidence type="ECO:0008006" key="4">
    <source>
        <dbReference type="Google" id="ProtNLM"/>
    </source>
</evidence>
<reference evidence="2 3" key="1">
    <citation type="journal article" date="2019" name="Int. J. Syst. Evol. Microbiol.">
        <title>The Global Catalogue of Microorganisms (GCM) 10K type strain sequencing project: providing services to taxonomists for standard genome sequencing and annotation.</title>
        <authorList>
            <consortium name="The Broad Institute Genomics Platform"/>
            <consortium name="The Broad Institute Genome Sequencing Center for Infectious Disease"/>
            <person name="Wu L."/>
            <person name="Ma J."/>
        </authorList>
    </citation>
    <scope>NUCLEOTIDE SEQUENCE [LARGE SCALE GENOMIC DNA]</scope>
    <source>
        <strain evidence="2 3">JCM 16009</strain>
    </source>
</reference>
<keyword evidence="3" id="KW-1185">Reference proteome</keyword>
<sequence length="236" mass="26016">MCGPAPGEEGGADDNDGGRLDADRLPLPRADGDRKALRILLGARRELTTYRRRMIIRLRALLLTGDDSDRTLARGPMSPPRLTTLARRRGIRGETREQAVQRAKAHRLALAIRDSGIELKDNKTQLRELVGELAPALMDKVGVGPVSAAQAIVSCRTEAAAATTPPSPPWPERARSRPAAVGSSDIVLTRWRICPRTHASIAKRRAEGKADNEIRRLLKRYIVREIYRCLQTEIAA</sequence>
<comment type="caution">
    <text evidence="2">The sequence shown here is derived from an EMBL/GenBank/DDBJ whole genome shotgun (WGS) entry which is preliminary data.</text>
</comment>